<protein>
    <recommendedName>
        <fullName evidence="1">Helicase HerA central domain-containing protein</fullName>
    </recommendedName>
</protein>
<reference evidence="2 3" key="1">
    <citation type="submission" date="2009-08" db="EMBL/GenBank/DDBJ databases">
        <authorList>
            <person name="Weinstock G."/>
            <person name="Sodergren E."/>
            <person name="Clifton S."/>
            <person name="Fulton L."/>
            <person name="Fulton B."/>
            <person name="Courtney L."/>
            <person name="Fronick C."/>
            <person name="Harrison M."/>
            <person name="Strong C."/>
            <person name="Farmer C."/>
            <person name="Delahaunty K."/>
            <person name="Markovic C."/>
            <person name="Hall O."/>
            <person name="Minx P."/>
            <person name="Tomlinson C."/>
            <person name="Mitreva M."/>
            <person name="Nelson J."/>
            <person name="Hou S."/>
            <person name="Wollam A."/>
            <person name="Pepin K.H."/>
            <person name="Johnson M."/>
            <person name="Bhonagiri V."/>
            <person name="Nash W.E."/>
            <person name="Warren W."/>
            <person name="Chinwalla A."/>
            <person name="Mardis E.R."/>
            <person name="Wilson R.K."/>
        </authorList>
    </citation>
    <scope>NUCLEOTIDE SEQUENCE [LARGE SCALE GENOMIC DNA]</scope>
    <source>
        <strain evidence="2 3">L1-82</strain>
    </source>
</reference>
<dbReference type="Gene3D" id="3.40.50.300">
    <property type="entry name" value="P-loop containing nucleotide triphosphate hydrolases"/>
    <property type="match status" value="1"/>
</dbReference>
<dbReference type="Pfam" id="PF01935">
    <property type="entry name" value="DUF87"/>
    <property type="match status" value="1"/>
</dbReference>
<feature type="domain" description="Helicase HerA central" evidence="1">
    <location>
        <begin position="458"/>
        <end position="533"/>
    </location>
</feature>
<evidence type="ECO:0000259" key="1">
    <source>
        <dbReference type="Pfam" id="PF01935"/>
    </source>
</evidence>
<accession>C7GFU1</accession>
<evidence type="ECO:0000313" key="3">
    <source>
        <dbReference type="Proteomes" id="UP000004828"/>
    </source>
</evidence>
<sequence length="546" mass="62742">MNASIHDKKESEVRDMGLFTDGFKLLKKASEPLYKTPKSIQETIEIMAVAENGIFEVSKNKYSKCYRFQDINYTTATEDEQIGIFERYCKFLNSLDCNYKITINNKNKNMDDLRDKVLIAEKNDGFNNYRRIYNDIIEEKIIEGRQGIEQERYLTITIERKNFEEAKAQFATLEATIHKAFIELGADIVPLNGNERLKVLYDYYHLGDEGSFDFDIKKAKKVGPDFRNDLCNGMVKYFPDHFEDESKFCKALFIKKYPSSLSDRFINEITSLPVHSITSIDVVPVPKDLTTKVLQKKYLGIESDIIKQQRVRNKNNDFSTEISYAKRTEKKEIEEIMDDVRENDQCLFFVGVTIILMAESKKELESVCETVETIGKRNSCTIDTHYLKQREALNTALPIGVRQVETMRTLLTQSLAVLMPFNVQELNDSTGNYYGINQISKNVNIGNRKKLINGNGFVFGVPGSGKSFFCKMEMGSVFLSGDDEIIVIDPMNEYFDIAETYGGTVVNMSTYTDNYVNPLEMDVWSLDPNDSKGMVWIVNTFSDKFF</sequence>
<dbReference type="NCBIfam" id="NF045971">
    <property type="entry name" value="conju_CD1110"/>
    <property type="match status" value="1"/>
</dbReference>
<dbReference type="SUPFAM" id="SSF52540">
    <property type="entry name" value="P-loop containing nucleoside triphosphate hydrolases"/>
    <property type="match status" value="1"/>
</dbReference>
<dbReference type="HOGENOM" id="CLU_009097_5_1_9"/>
<evidence type="ECO:0000313" key="2">
    <source>
        <dbReference type="EMBL" id="EEU99319.1"/>
    </source>
</evidence>
<dbReference type="Proteomes" id="UP000004828">
    <property type="component" value="Unassembled WGS sequence"/>
</dbReference>
<dbReference type="InterPro" id="IPR027417">
    <property type="entry name" value="P-loop_NTPase"/>
</dbReference>
<organism evidence="2 3">
    <name type="scientific">Roseburia intestinalis L1-82</name>
    <dbReference type="NCBI Taxonomy" id="536231"/>
    <lineage>
        <taxon>Bacteria</taxon>
        <taxon>Bacillati</taxon>
        <taxon>Bacillota</taxon>
        <taxon>Clostridia</taxon>
        <taxon>Lachnospirales</taxon>
        <taxon>Lachnospiraceae</taxon>
        <taxon>Roseburia</taxon>
    </lineage>
</organism>
<proteinExistence type="predicted"/>
<dbReference type="InterPro" id="IPR002789">
    <property type="entry name" value="HerA_central"/>
</dbReference>
<dbReference type="AlphaFoldDB" id="C7GFU1"/>
<name>C7GFU1_9FIRM</name>
<dbReference type="EMBL" id="ABYJ02000218">
    <property type="protein sequence ID" value="EEU99319.1"/>
    <property type="molecule type" value="Genomic_DNA"/>
</dbReference>
<comment type="caution">
    <text evidence="2">The sequence shown here is derived from an EMBL/GenBank/DDBJ whole genome shotgun (WGS) entry which is preliminary data.</text>
</comment>
<gene>
    <name evidence="2" type="ORF">ROSINTL182_08798</name>
</gene>